<keyword evidence="10" id="KW-0100">Branched-chain amino acid biosynthesis</keyword>
<comment type="function">
    <text evidence="2">Acts on leucine, isoleucine and valine.</text>
</comment>
<dbReference type="GO" id="GO:0009082">
    <property type="term" value="P:branched-chain amino acid biosynthetic process"/>
    <property type="evidence" value="ECO:0007669"/>
    <property type="project" value="UniProtKB-KW"/>
</dbReference>
<dbReference type="Gene3D" id="3.20.10.10">
    <property type="entry name" value="D-amino Acid Aminotransferase, subunit A, domain 2"/>
    <property type="match status" value="1"/>
</dbReference>
<evidence type="ECO:0000256" key="11">
    <source>
        <dbReference type="ARBA" id="ARBA00048212"/>
    </source>
</evidence>
<evidence type="ECO:0000256" key="3">
    <source>
        <dbReference type="ARBA" id="ARBA00004824"/>
    </source>
</evidence>
<evidence type="ECO:0000256" key="7">
    <source>
        <dbReference type="ARBA" id="ARBA00013053"/>
    </source>
</evidence>
<evidence type="ECO:0000256" key="1">
    <source>
        <dbReference type="ARBA" id="ARBA00001933"/>
    </source>
</evidence>
<evidence type="ECO:0000256" key="8">
    <source>
        <dbReference type="ARBA" id="ARBA00014472"/>
    </source>
</evidence>
<evidence type="ECO:0000256" key="13">
    <source>
        <dbReference type="ARBA" id="ARBA00049229"/>
    </source>
</evidence>
<dbReference type="PANTHER" id="PTHR42743:SF11">
    <property type="entry name" value="AMINODEOXYCHORISMATE LYASE"/>
    <property type="match status" value="1"/>
</dbReference>
<dbReference type="EC" id="2.6.1.42" evidence="7"/>
<comment type="pathway">
    <text evidence="4">Amino-acid biosynthesis; L-valine biosynthesis; L-valine from pyruvate: step 4/4.</text>
</comment>
<dbReference type="GO" id="GO:0004084">
    <property type="term" value="F:branched-chain-amino-acid transaminase activity"/>
    <property type="evidence" value="ECO:0007669"/>
    <property type="project" value="UniProtKB-EC"/>
</dbReference>
<name>A0A2C9CRQ5_9RHOB</name>
<evidence type="ECO:0000256" key="15">
    <source>
        <dbReference type="RuleBase" id="RU004516"/>
    </source>
</evidence>
<comment type="catalytic activity">
    <reaction evidence="12">
        <text>L-isoleucine + 2-oxoglutarate = (S)-3-methyl-2-oxopentanoate + L-glutamate</text>
        <dbReference type="Rhea" id="RHEA:24801"/>
        <dbReference type="ChEBI" id="CHEBI:16810"/>
        <dbReference type="ChEBI" id="CHEBI:29985"/>
        <dbReference type="ChEBI" id="CHEBI:35146"/>
        <dbReference type="ChEBI" id="CHEBI:58045"/>
        <dbReference type="EC" id="2.6.1.42"/>
    </reaction>
</comment>
<dbReference type="AlphaFoldDB" id="A0A2C9CRQ5"/>
<dbReference type="Proteomes" id="UP000220034">
    <property type="component" value="Unassembled WGS sequence"/>
</dbReference>
<dbReference type="InterPro" id="IPR001544">
    <property type="entry name" value="Aminotrans_IV"/>
</dbReference>
<comment type="pathway">
    <text evidence="5">Amino-acid biosynthesis; L-leucine biosynthesis; L-leucine from 3-methyl-2-oxobutanoate: step 4/4.</text>
</comment>
<keyword evidence="16" id="KW-0808">Transferase</keyword>
<dbReference type="InterPro" id="IPR036038">
    <property type="entry name" value="Aminotransferase-like"/>
</dbReference>
<evidence type="ECO:0000256" key="5">
    <source>
        <dbReference type="ARBA" id="ARBA00005072"/>
    </source>
</evidence>
<evidence type="ECO:0000313" key="17">
    <source>
        <dbReference type="Proteomes" id="UP000220034"/>
    </source>
</evidence>
<dbReference type="EMBL" id="OCTN01000003">
    <property type="protein sequence ID" value="SOH94231.1"/>
    <property type="molecule type" value="Genomic_DNA"/>
</dbReference>
<dbReference type="PANTHER" id="PTHR42743">
    <property type="entry name" value="AMINO-ACID AMINOTRANSFERASE"/>
    <property type="match status" value="1"/>
</dbReference>
<sequence length="285" mass="30934">MAIGSDIRTWYEGEWLEGNTLIMGAADHATWLGTLVFDGARTFSGVSPDLDLHCERIIRSAVAMGMTPPMDAAQVLALAQEGIAQYPADAELYIRPMMWSVEGDAAMIAPETAPCAFALCIEAMPLPPMGSIALTVSPFRRPRPDTALTEAKAACLYPNNGRMLTEARKRGFNNALSLDDWDHVAETATANVFLVKDGVVRTPVPNGTFLNGITRQRIIKLLSDDGMQVEETSLKVDDFAQADEIFLTGNASKVTAVRQFEDRTMQPGPVAARARALYWAWAGAA</sequence>
<keyword evidence="9 15" id="KW-0663">Pyridoxal phosphate</keyword>
<evidence type="ECO:0000256" key="2">
    <source>
        <dbReference type="ARBA" id="ARBA00003109"/>
    </source>
</evidence>
<organism evidence="16 17">
    <name type="scientific">Pontivivens marinum</name>
    <dbReference type="NCBI Taxonomy" id="1690039"/>
    <lineage>
        <taxon>Bacteria</taxon>
        <taxon>Pseudomonadati</taxon>
        <taxon>Pseudomonadota</taxon>
        <taxon>Alphaproteobacteria</taxon>
        <taxon>Rhodobacterales</taxon>
        <taxon>Paracoccaceae</taxon>
        <taxon>Pontivivens</taxon>
    </lineage>
</organism>
<evidence type="ECO:0000256" key="10">
    <source>
        <dbReference type="ARBA" id="ARBA00023304"/>
    </source>
</evidence>
<comment type="cofactor">
    <cofactor evidence="1 15">
        <name>pyridoxal 5'-phosphate</name>
        <dbReference type="ChEBI" id="CHEBI:597326"/>
    </cofactor>
</comment>
<dbReference type="InterPro" id="IPR043132">
    <property type="entry name" value="BCAT-like_C"/>
</dbReference>
<evidence type="ECO:0000256" key="14">
    <source>
        <dbReference type="RuleBase" id="RU004106"/>
    </source>
</evidence>
<dbReference type="SUPFAM" id="SSF56752">
    <property type="entry name" value="D-aminoacid aminotransferase-like PLP-dependent enzymes"/>
    <property type="match status" value="1"/>
</dbReference>
<evidence type="ECO:0000313" key="16">
    <source>
        <dbReference type="EMBL" id="SOH94231.1"/>
    </source>
</evidence>
<dbReference type="InterPro" id="IPR043131">
    <property type="entry name" value="BCAT-like_N"/>
</dbReference>
<reference evidence="17" key="1">
    <citation type="submission" date="2017-09" db="EMBL/GenBank/DDBJ databases">
        <authorList>
            <person name="Varghese N."/>
            <person name="Submissions S."/>
        </authorList>
    </citation>
    <scope>NUCLEOTIDE SEQUENCE [LARGE SCALE GENOMIC DNA]</scope>
    <source>
        <strain evidence="17">C7</strain>
    </source>
</reference>
<keyword evidence="17" id="KW-1185">Reference proteome</keyword>
<dbReference type="RefSeq" id="WP_097929778.1">
    <property type="nucleotide sequence ID" value="NZ_OCTN01000003.1"/>
</dbReference>
<evidence type="ECO:0000256" key="6">
    <source>
        <dbReference type="ARBA" id="ARBA00009320"/>
    </source>
</evidence>
<accession>A0A2C9CRQ5</accession>
<dbReference type="NCBIfam" id="NF009896">
    <property type="entry name" value="PRK13356.1"/>
    <property type="match status" value="1"/>
</dbReference>
<evidence type="ECO:0000256" key="9">
    <source>
        <dbReference type="ARBA" id="ARBA00022898"/>
    </source>
</evidence>
<dbReference type="Pfam" id="PF01063">
    <property type="entry name" value="Aminotran_4"/>
    <property type="match status" value="1"/>
</dbReference>
<keyword evidence="16" id="KW-0032">Aminotransferase</keyword>
<dbReference type="OrthoDB" id="21319at2"/>
<dbReference type="InterPro" id="IPR018300">
    <property type="entry name" value="Aminotrans_IV_CS"/>
</dbReference>
<gene>
    <name evidence="16" type="ORF">SAMN06273572_103262</name>
</gene>
<comment type="pathway">
    <text evidence="3">Amino-acid biosynthesis; L-isoleucine biosynthesis; L-isoleucine from 2-oxobutanoate: step 4/4.</text>
</comment>
<dbReference type="GO" id="GO:0005829">
    <property type="term" value="C:cytosol"/>
    <property type="evidence" value="ECO:0007669"/>
    <property type="project" value="TreeGrafter"/>
</dbReference>
<comment type="similarity">
    <text evidence="6 14">Belongs to the class-IV pyridoxal-phosphate-dependent aminotransferase family.</text>
</comment>
<evidence type="ECO:0000256" key="12">
    <source>
        <dbReference type="ARBA" id="ARBA00048798"/>
    </source>
</evidence>
<proteinExistence type="inferred from homology"/>
<comment type="catalytic activity">
    <reaction evidence="13">
        <text>L-leucine + 2-oxoglutarate = 4-methyl-2-oxopentanoate + L-glutamate</text>
        <dbReference type="Rhea" id="RHEA:18321"/>
        <dbReference type="ChEBI" id="CHEBI:16810"/>
        <dbReference type="ChEBI" id="CHEBI:17865"/>
        <dbReference type="ChEBI" id="CHEBI:29985"/>
        <dbReference type="ChEBI" id="CHEBI:57427"/>
        <dbReference type="EC" id="2.6.1.42"/>
    </reaction>
</comment>
<dbReference type="PROSITE" id="PS00770">
    <property type="entry name" value="AA_TRANSFER_CLASS_4"/>
    <property type="match status" value="1"/>
</dbReference>
<keyword evidence="10" id="KW-0028">Amino-acid biosynthesis</keyword>
<evidence type="ECO:0000256" key="4">
    <source>
        <dbReference type="ARBA" id="ARBA00004931"/>
    </source>
</evidence>
<dbReference type="Gene3D" id="3.30.470.10">
    <property type="match status" value="1"/>
</dbReference>
<dbReference type="InterPro" id="IPR050571">
    <property type="entry name" value="Class-IV_PLP-Dep_Aminotrnsfr"/>
</dbReference>
<protein>
    <recommendedName>
        <fullName evidence="8">Probable branched-chain-amino-acid aminotransferase</fullName>
        <ecNumber evidence="7">2.6.1.42</ecNumber>
    </recommendedName>
</protein>
<comment type="catalytic activity">
    <reaction evidence="11">
        <text>L-valine + 2-oxoglutarate = 3-methyl-2-oxobutanoate + L-glutamate</text>
        <dbReference type="Rhea" id="RHEA:24813"/>
        <dbReference type="ChEBI" id="CHEBI:11851"/>
        <dbReference type="ChEBI" id="CHEBI:16810"/>
        <dbReference type="ChEBI" id="CHEBI:29985"/>
        <dbReference type="ChEBI" id="CHEBI:57762"/>
        <dbReference type="EC" id="2.6.1.42"/>
    </reaction>
</comment>